<dbReference type="RefSeq" id="WP_010802578.1">
    <property type="nucleotide sequence ID" value="NZ_CAJSYT010000017.1"/>
</dbReference>
<dbReference type="Gene3D" id="3.40.50.2300">
    <property type="match status" value="1"/>
</dbReference>
<dbReference type="GO" id="GO:0006355">
    <property type="term" value="P:regulation of DNA-templated transcription"/>
    <property type="evidence" value="ECO:0007669"/>
    <property type="project" value="TreeGrafter"/>
</dbReference>
<protein>
    <submittedName>
        <fullName evidence="4">Response regulator</fullName>
    </submittedName>
</protein>
<dbReference type="SUPFAM" id="SSF52172">
    <property type="entry name" value="CheY-like"/>
    <property type="match status" value="1"/>
</dbReference>
<dbReference type="InterPro" id="IPR001789">
    <property type="entry name" value="Sig_transdc_resp-reg_receiver"/>
</dbReference>
<dbReference type="GO" id="GO:0005829">
    <property type="term" value="C:cytosol"/>
    <property type="evidence" value="ECO:0007669"/>
    <property type="project" value="TreeGrafter"/>
</dbReference>
<evidence type="ECO:0000256" key="2">
    <source>
        <dbReference type="PROSITE-ProRule" id="PRU00169"/>
    </source>
</evidence>
<dbReference type="GO" id="GO:0000976">
    <property type="term" value="F:transcription cis-regulatory region binding"/>
    <property type="evidence" value="ECO:0007669"/>
    <property type="project" value="TreeGrafter"/>
</dbReference>
<dbReference type="PANTHER" id="PTHR48111:SF69">
    <property type="entry name" value="RESPONSE REGULATOR RECEIVER"/>
    <property type="match status" value="1"/>
</dbReference>
<evidence type="ECO:0000259" key="3">
    <source>
        <dbReference type="PROSITE" id="PS50110"/>
    </source>
</evidence>
<comment type="caution">
    <text evidence="4">The sequence shown here is derived from an EMBL/GenBank/DDBJ whole genome shotgun (WGS) entry which is preliminary data.</text>
</comment>
<dbReference type="InterPro" id="IPR011006">
    <property type="entry name" value="CheY-like_superfamily"/>
</dbReference>
<feature type="domain" description="Response regulatory" evidence="3">
    <location>
        <begin position="7"/>
        <end position="122"/>
    </location>
</feature>
<keyword evidence="1" id="KW-0238">DNA-binding</keyword>
<dbReference type="EMBL" id="WKLP01000034">
    <property type="protein sequence ID" value="MRY13714.1"/>
    <property type="molecule type" value="Genomic_DNA"/>
</dbReference>
<gene>
    <name evidence="4" type="ORF">GKE01_19910</name>
</gene>
<name>A0A6G1ZIC4_9BACT</name>
<dbReference type="SMART" id="SM00448">
    <property type="entry name" value="REC"/>
    <property type="match status" value="1"/>
</dbReference>
<dbReference type="AlphaFoldDB" id="A0A6G1ZIC4"/>
<dbReference type="Pfam" id="PF04397">
    <property type="entry name" value="LytTR"/>
    <property type="match status" value="1"/>
</dbReference>
<feature type="modified residue" description="4-aspartylphosphate" evidence="2">
    <location>
        <position position="58"/>
    </location>
</feature>
<dbReference type="SMART" id="SM00850">
    <property type="entry name" value="LytTR"/>
    <property type="match status" value="1"/>
</dbReference>
<accession>A0A6G1ZIC4</accession>
<dbReference type="PANTHER" id="PTHR48111">
    <property type="entry name" value="REGULATOR OF RPOS"/>
    <property type="match status" value="1"/>
</dbReference>
<proteinExistence type="predicted"/>
<keyword evidence="2" id="KW-0597">Phosphoprotein</keyword>
<reference evidence="4" key="1">
    <citation type="journal article" date="2019" name="Nat. Med.">
        <title>A library of human gut bacterial isolates paired with longitudinal multiomics data enables mechanistic microbiome research.</title>
        <authorList>
            <person name="Poyet M."/>
            <person name="Groussin M."/>
            <person name="Gibbons S.M."/>
            <person name="Avila-Pacheco J."/>
            <person name="Jiang X."/>
            <person name="Kearney S.M."/>
            <person name="Perrotta A.R."/>
            <person name="Berdy B."/>
            <person name="Zhao S."/>
            <person name="Lieberman T.D."/>
            <person name="Swanson P.K."/>
            <person name="Smith M."/>
            <person name="Roesemann S."/>
            <person name="Alexander J.E."/>
            <person name="Rich S.A."/>
            <person name="Livny J."/>
            <person name="Vlamakis H."/>
            <person name="Clish C."/>
            <person name="Bullock K."/>
            <person name="Deik A."/>
            <person name="Scott J."/>
            <person name="Pierce K.A."/>
            <person name="Xavier R.J."/>
            <person name="Alm E.J."/>
        </authorList>
    </citation>
    <scope>NUCLEOTIDE SEQUENCE</scope>
    <source>
        <strain evidence="4">BIOML-A4</strain>
    </source>
</reference>
<sequence length="256" mass="29663">MNTNEIMTIIVDDEPTCIKSLANDLSRFSDIHIVVTCTSPDNAAREIVRLQPDLLFLDVEMPGMSGLELLSRIQSDIHSDMHVVFYTAYDKYLLDAIRASAFDYLLKPYKLKELDDLITRYRSHIAQSDKVNIEQSLRRMLLYNNKLAVQTVSGLVLVKCEDILLFLYQKEQRCWQMMLVPDRKLHKLRMSTTAKDLLGINPSFVQISQDCIVNLNYLCTIENVTLKCGLYPPFTDIDLTVSQRYYRRLRDVLDIL</sequence>
<evidence type="ECO:0000313" key="4">
    <source>
        <dbReference type="EMBL" id="MRY13714.1"/>
    </source>
</evidence>
<dbReference type="Gene3D" id="2.40.50.1020">
    <property type="entry name" value="LytTr DNA-binding domain"/>
    <property type="match status" value="1"/>
</dbReference>
<dbReference type="InterPro" id="IPR007492">
    <property type="entry name" value="LytTR_DNA-bd_dom"/>
</dbReference>
<dbReference type="PROSITE" id="PS50110">
    <property type="entry name" value="RESPONSE_REGULATORY"/>
    <property type="match status" value="1"/>
</dbReference>
<evidence type="ECO:0000256" key="1">
    <source>
        <dbReference type="ARBA" id="ARBA00023125"/>
    </source>
</evidence>
<dbReference type="GO" id="GO:0000156">
    <property type="term" value="F:phosphorelay response regulator activity"/>
    <property type="evidence" value="ECO:0007669"/>
    <property type="project" value="TreeGrafter"/>
</dbReference>
<dbReference type="Pfam" id="PF00072">
    <property type="entry name" value="Response_reg"/>
    <property type="match status" value="1"/>
</dbReference>
<organism evidence="4">
    <name type="scientific">Parabacteroides goldsteinii</name>
    <dbReference type="NCBI Taxonomy" id="328812"/>
    <lineage>
        <taxon>Bacteria</taxon>
        <taxon>Pseudomonadati</taxon>
        <taxon>Bacteroidota</taxon>
        <taxon>Bacteroidia</taxon>
        <taxon>Bacteroidales</taxon>
        <taxon>Tannerellaceae</taxon>
        <taxon>Parabacteroides</taxon>
    </lineage>
</organism>
<dbReference type="InterPro" id="IPR039420">
    <property type="entry name" value="WalR-like"/>
</dbReference>
<dbReference type="GO" id="GO:0032993">
    <property type="term" value="C:protein-DNA complex"/>
    <property type="evidence" value="ECO:0007669"/>
    <property type="project" value="TreeGrafter"/>
</dbReference>